<evidence type="ECO:0000313" key="2">
    <source>
        <dbReference type="Proteomes" id="UP000499080"/>
    </source>
</evidence>
<comment type="caution">
    <text evidence="1">The sequence shown here is derived from an EMBL/GenBank/DDBJ whole genome shotgun (WGS) entry which is preliminary data.</text>
</comment>
<organism evidence="1 2">
    <name type="scientific">Araneus ventricosus</name>
    <name type="common">Orbweaver spider</name>
    <name type="synonym">Epeira ventricosa</name>
    <dbReference type="NCBI Taxonomy" id="182803"/>
    <lineage>
        <taxon>Eukaryota</taxon>
        <taxon>Metazoa</taxon>
        <taxon>Ecdysozoa</taxon>
        <taxon>Arthropoda</taxon>
        <taxon>Chelicerata</taxon>
        <taxon>Arachnida</taxon>
        <taxon>Araneae</taxon>
        <taxon>Araneomorphae</taxon>
        <taxon>Entelegynae</taxon>
        <taxon>Araneoidea</taxon>
        <taxon>Araneidae</taxon>
        <taxon>Araneus</taxon>
    </lineage>
</organism>
<accession>A0A4Y2B0Z7</accession>
<evidence type="ECO:0000313" key="1">
    <source>
        <dbReference type="EMBL" id="GBL86022.1"/>
    </source>
</evidence>
<dbReference type="AlphaFoldDB" id="A0A4Y2B0Z7"/>
<protein>
    <submittedName>
        <fullName evidence="1">Uncharacterized protein</fullName>
    </submittedName>
</protein>
<dbReference type="EMBL" id="BGPR01000046">
    <property type="protein sequence ID" value="GBL86022.1"/>
    <property type="molecule type" value="Genomic_DNA"/>
</dbReference>
<gene>
    <name evidence="1" type="ORF">AVEN_89079_1</name>
</gene>
<sequence length="163" mass="18862">MTRTTSELAPPLQTSATETFVFEFLRNLVEDDFRTNMDKEFRGRLRDINVYMRNLVDAKRIFGKAVRDELSKFLDYMRIALELNNETVFLQAFADDLALVTAGIVMKELETNTNEALELINLKLVELRLELSVGKREVLAFNPLYIIEKEGDKTPLTERPSLR</sequence>
<dbReference type="Proteomes" id="UP000499080">
    <property type="component" value="Unassembled WGS sequence"/>
</dbReference>
<keyword evidence="2" id="KW-1185">Reference proteome</keyword>
<name>A0A4Y2B0Z7_ARAVE</name>
<reference evidence="1 2" key="1">
    <citation type="journal article" date="2019" name="Sci. Rep.">
        <title>Orb-weaving spider Araneus ventricosus genome elucidates the spidroin gene catalogue.</title>
        <authorList>
            <person name="Kono N."/>
            <person name="Nakamura H."/>
            <person name="Ohtoshi R."/>
            <person name="Moran D.A.P."/>
            <person name="Shinohara A."/>
            <person name="Yoshida Y."/>
            <person name="Fujiwara M."/>
            <person name="Mori M."/>
            <person name="Tomita M."/>
            <person name="Arakawa K."/>
        </authorList>
    </citation>
    <scope>NUCLEOTIDE SEQUENCE [LARGE SCALE GENOMIC DNA]</scope>
</reference>
<proteinExistence type="predicted"/>